<dbReference type="PANTHER" id="PTHR11527">
    <property type="entry name" value="HEAT-SHOCK PROTEIN 20 FAMILY MEMBER"/>
    <property type="match status" value="1"/>
</dbReference>
<evidence type="ECO:0000256" key="1">
    <source>
        <dbReference type="PROSITE-ProRule" id="PRU00285"/>
    </source>
</evidence>
<dbReference type="Pfam" id="PF00011">
    <property type="entry name" value="HSP20"/>
    <property type="match status" value="1"/>
</dbReference>
<dbReference type="Proteomes" id="UP001168540">
    <property type="component" value="Unassembled WGS sequence"/>
</dbReference>
<dbReference type="PROSITE" id="PS01031">
    <property type="entry name" value="SHSP"/>
    <property type="match status" value="1"/>
</dbReference>
<dbReference type="InterPro" id="IPR002068">
    <property type="entry name" value="A-crystallin/Hsp20_dom"/>
</dbReference>
<dbReference type="SUPFAM" id="SSF49764">
    <property type="entry name" value="HSP20-like chaperones"/>
    <property type="match status" value="1"/>
</dbReference>
<feature type="domain" description="SHSP" evidence="3">
    <location>
        <begin position="47"/>
        <end position="158"/>
    </location>
</feature>
<gene>
    <name evidence="4" type="ORF">QU481_01220</name>
</gene>
<reference evidence="4" key="1">
    <citation type="submission" date="2023-06" db="EMBL/GenBank/DDBJ databases">
        <authorList>
            <person name="Zhang S."/>
        </authorList>
    </citation>
    <scope>NUCLEOTIDE SEQUENCE</scope>
    <source>
        <strain evidence="4">SG2303</strain>
    </source>
</reference>
<evidence type="ECO:0000256" key="2">
    <source>
        <dbReference type="RuleBase" id="RU003616"/>
    </source>
</evidence>
<dbReference type="Gene3D" id="2.60.40.790">
    <property type="match status" value="1"/>
</dbReference>
<organism evidence="4 5">
    <name type="scientific">Crenobacter oryzisoli</name>
    <dbReference type="NCBI Taxonomy" id="3056844"/>
    <lineage>
        <taxon>Bacteria</taxon>
        <taxon>Pseudomonadati</taxon>
        <taxon>Pseudomonadota</taxon>
        <taxon>Betaproteobacteria</taxon>
        <taxon>Neisseriales</taxon>
        <taxon>Neisseriaceae</taxon>
        <taxon>Crenobacter</taxon>
    </lineage>
</organism>
<comment type="caution">
    <text evidence="4">The sequence shown here is derived from an EMBL/GenBank/DDBJ whole genome shotgun (WGS) entry which is preliminary data.</text>
</comment>
<evidence type="ECO:0000259" key="3">
    <source>
        <dbReference type="PROSITE" id="PS01031"/>
    </source>
</evidence>
<protein>
    <submittedName>
        <fullName evidence="4">Hsp20/alpha crystallin family protein</fullName>
    </submittedName>
</protein>
<dbReference type="RefSeq" id="WP_289828045.1">
    <property type="nucleotide sequence ID" value="NZ_JAUEDK010000002.1"/>
</dbReference>
<comment type="similarity">
    <text evidence="1 2">Belongs to the small heat shock protein (HSP20) family.</text>
</comment>
<evidence type="ECO:0000313" key="4">
    <source>
        <dbReference type="EMBL" id="MDN0073520.1"/>
    </source>
</evidence>
<proteinExistence type="inferred from homology"/>
<dbReference type="InterPro" id="IPR031107">
    <property type="entry name" value="Small_HSP"/>
</dbReference>
<name>A0ABT7XIF0_9NEIS</name>
<dbReference type="CDD" id="cd06464">
    <property type="entry name" value="ACD_sHsps-like"/>
    <property type="match status" value="1"/>
</dbReference>
<dbReference type="InterPro" id="IPR008978">
    <property type="entry name" value="HSP20-like_chaperone"/>
</dbReference>
<evidence type="ECO:0000313" key="5">
    <source>
        <dbReference type="Proteomes" id="UP001168540"/>
    </source>
</evidence>
<dbReference type="EMBL" id="JAUEDK010000002">
    <property type="protein sequence ID" value="MDN0073520.1"/>
    <property type="molecule type" value="Genomic_DNA"/>
</dbReference>
<sequence>MANITPTEEKGKVTEYDPFKFYTDLHKLFGNFFSQEPWQLPANWWPSNFSPMRFAVDLSESDTSYRIAADLPGVKKEDIKVDVDGNVVTIAAEITEEKKSKEGERVVHSERRHGEFFRRFSLDKGIDGDNVKATYNDGVLELILPKKESSQSKKIAIQ</sequence>
<accession>A0ABT7XIF0</accession>
<keyword evidence="5" id="KW-1185">Reference proteome</keyword>